<protein>
    <submittedName>
        <fullName evidence="1">Uncharacterized protein</fullName>
    </submittedName>
</protein>
<reference evidence="1" key="2">
    <citation type="submission" date="2025-09" db="UniProtKB">
        <authorList>
            <consortium name="EnsemblPlants"/>
        </authorList>
    </citation>
    <scope>IDENTIFICATION</scope>
</reference>
<evidence type="ECO:0000313" key="2">
    <source>
        <dbReference type="Proteomes" id="UP001732700"/>
    </source>
</evidence>
<name>A0ACD5WXT6_AVESA</name>
<dbReference type="EnsemblPlants" id="AVESA.00010b.r2.4CG1315200.1">
    <property type="protein sequence ID" value="AVESA.00010b.r2.4CG1315200.1.CDS"/>
    <property type="gene ID" value="AVESA.00010b.r2.4CG1315200"/>
</dbReference>
<reference evidence="1" key="1">
    <citation type="submission" date="2021-05" db="EMBL/GenBank/DDBJ databases">
        <authorList>
            <person name="Scholz U."/>
            <person name="Mascher M."/>
            <person name="Fiebig A."/>
        </authorList>
    </citation>
    <scope>NUCLEOTIDE SEQUENCE [LARGE SCALE GENOMIC DNA]</scope>
</reference>
<evidence type="ECO:0000313" key="1">
    <source>
        <dbReference type="EnsemblPlants" id="AVESA.00010b.r2.4CG1315200.1.CDS"/>
    </source>
</evidence>
<organism evidence="1 2">
    <name type="scientific">Avena sativa</name>
    <name type="common">Oat</name>
    <dbReference type="NCBI Taxonomy" id="4498"/>
    <lineage>
        <taxon>Eukaryota</taxon>
        <taxon>Viridiplantae</taxon>
        <taxon>Streptophyta</taxon>
        <taxon>Embryophyta</taxon>
        <taxon>Tracheophyta</taxon>
        <taxon>Spermatophyta</taxon>
        <taxon>Magnoliopsida</taxon>
        <taxon>Liliopsida</taxon>
        <taxon>Poales</taxon>
        <taxon>Poaceae</taxon>
        <taxon>BOP clade</taxon>
        <taxon>Pooideae</taxon>
        <taxon>Poodae</taxon>
        <taxon>Poeae</taxon>
        <taxon>Poeae Chloroplast Group 1 (Aveneae type)</taxon>
        <taxon>Aveninae</taxon>
        <taxon>Avena</taxon>
    </lineage>
</organism>
<keyword evidence="2" id="KW-1185">Reference proteome</keyword>
<accession>A0ACD5WXT6</accession>
<proteinExistence type="predicted"/>
<sequence length="244" mass="27302">MMLLRAARAATIAAGARRKPGLLPVAVAGLSSSSGAPSGGRRRKGQRRGEAKPQHQPLPAQSEVPGTKKANTRPAKDRKARPVEEAQRPPGQEIEFELVKLQPEKPKRVVKWRCATGCGACCKLDKGPEFPTPDEVFSDYPDQLQLYKSMIGPDGWCNNYDKTNRTCNIYEDRPFFCRVEPKVFDEYFGVPRSKFDREACSACVDNIKMVYGQDSAELGNFKRVIKEESKKHEESMNQVQLLDT</sequence>
<dbReference type="Proteomes" id="UP001732700">
    <property type="component" value="Chromosome 4C"/>
</dbReference>